<dbReference type="VEuPathDB" id="VectorBase:LLOJ007908"/>
<keyword evidence="2" id="KW-1185">Reference proteome</keyword>
<proteinExistence type="predicted"/>
<dbReference type="Proteomes" id="UP000092461">
    <property type="component" value="Unassembled WGS sequence"/>
</dbReference>
<dbReference type="EMBL" id="AJWK01026423">
    <property type="status" value="NOT_ANNOTATED_CDS"/>
    <property type="molecule type" value="Genomic_DNA"/>
</dbReference>
<evidence type="ECO:0000313" key="2">
    <source>
        <dbReference type="Proteomes" id="UP000092461"/>
    </source>
</evidence>
<reference evidence="1" key="1">
    <citation type="submission" date="2020-05" db="UniProtKB">
        <authorList>
            <consortium name="EnsemblMetazoa"/>
        </authorList>
    </citation>
    <scope>IDENTIFICATION</scope>
    <source>
        <strain evidence="1">Jacobina</strain>
    </source>
</reference>
<name>A0A1B0CSQ9_LUTLO</name>
<dbReference type="AlphaFoldDB" id="A0A1B0CSQ9"/>
<protein>
    <submittedName>
        <fullName evidence="1">Uncharacterized protein</fullName>
    </submittedName>
</protein>
<sequence>MGMLGGKRKKEGGVVQSIPQEDFSPVAALTEAHPARINVTGYVGCAELWVIIAHMVIVE</sequence>
<dbReference type="EnsemblMetazoa" id="LLOJ007908-RA">
    <property type="protein sequence ID" value="LLOJ007908-PA"/>
    <property type="gene ID" value="LLOJ007908"/>
</dbReference>
<organism evidence="1 2">
    <name type="scientific">Lutzomyia longipalpis</name>
    <name type="common">Sand fly</name>
    <dbReference type="NCBI Taxonomy" id="7200"/>
    <lineage>
        <taxon>Eukaryota</taxon>
        <taxon>Metazoa</taxon>
        <taxon>Ecdysozoa</taxon>
        <taxon>Arthropoda</taxon>
        <taxon>Hexapoda</taxon>
        <taxon>Insecta</taxon>
        <taxon>Pterygota</taxon>
        <taxon>Neoptera</taxon>
        <taxon>Endopterygota</taxon>
        <taxon>Diptera</taxon>
        <taxon>Nematocera</taxon>
        <taxon>Psychodoidea</taxon>
        <taxon>Psychodidae</taxon>
        <taxon>Lutzomyia</taxon>
        <taxon>Lutzomyia</taxon>
    </lineage>
</organism>
<accession>A0A1B0CSQ9</accession>
<evidence type="ECO:0000313" key="1">
    <source>
        <dbReference type="EnsemblMetazoa" id="LLOJ007908-PA"/>
    </source>
</evidence>
<dbReference type="EMBL" id="AJWK01026422">
    <property type="status" value="NOT_ANNOTATED_CDS"/>
    <property type="molecule type" value="Genomic_DNA"/>
</dbReference>